<evidence type="ECO:0000313" key="2">
    <source>
        <dbReference type="EMBL" id="KAK9089060.1"/>
    </source>
</evidence>
<dbReference type="EMBL" id="JBBNAG010000012">
    <property type="protein sequence ID" value="KAK9089060.1"/>
    <property type="molecule type" value="Genomic_DNA"/>
</dbReference>
<sequence>MNRTADGSARDSEAATADGEGFRGSNGRRRGLRDAATTADGEGFERQRRQTVRPPADTTKTQPPATKAVKTVKRRGDDGAEISGFGKERTGSRETYSGAHLIVQFTRVTHDSASIPIHPESPLRSVEIETTILRILLAIPLKSRIIEKLMEHISRILDNYETFELVWDVYYIEYYKYNSMDMKSVALNGDSKGMQIFSSNNSRSKIWPLSSREVECDREREVEFGRGKGESSFKERDSWEREFEERESGVPTGYSVDSTSRWVDT</sequence>
<comment type="caution">
    <text evidence="2">The sequence shown here is derived from an EMBL/GenBank/DDBJ whole genome shotgun (WGS) entry which is preliminary data.</text>
</comment>
<gene>
    <name evidence="2" type="ORF">Scep_028142</name>
</gene>
<protein>
    <submittedName>
        <fullName evidence="2">Uncharacterized protein</fullName>
    </submittedName>
</protein>
<dbReference type="AlphaFoldDB" id="A0AAP0EBJ7"/>
<evidence type="ECO:0000256" key="1">
    <source>
        <dbReference type="SAM" id="MobiDB-lite"/>
    </source>
</evidence>
<feature type="region of interest" description="Disordered" evidence="1">
    <location>
        <begin position="1"/>
        <end position="91"/>
    </location>
</feature>
<accession>A0AAP0EBJ7</accession>
<dbReference type="Proteomes" id="UP001419268">
    <property type="component" value="Unassembled WGS sequence"/>
</dbReference>
<feature type="region of interest" description="Disordered" evidence="1">
    <location>
        <begin position="221"/>
        <end position="265"/>
    </location>
</feature>
<reference evidence="2 3" key="1">
    <citation type="submission" date="2024-01" db="EMBL/GenBank/DDBJ databases">
        <title>Genome assemblies of Stephania.</title>
        <authorList>
            <person name="Yang L."/>
        </authorList>
    </citation>
    <scope>NUCLEOTIDE SEQUENCE [LARGE SCALE GENOMIC DNA]</scope>
    <source>
        <strain evidence="2">JXDWG</strain>
        <tissue evidence="2">Leaf</tissue>
    </source>
</reference>
<feature type="compositionally biased region" description="Basic and acidic residues" evidence="1">
    <location>
        <begin position="221"/>
        <end position="248"/>
    </location>
</feature>
<evidence type="ECO:0000313" key="3">
    <source>
        <dbReference type="Proteomes" id="UP001419268"/>
    </source>
</evidence>
<keyword evidence="3" id="KW-1185">Reference proteome</keyword>
<feature type="compositionally biased region" description="Polar residues" evidence="1">
    <location>
        <begin position="255"/>
        <end position="265"/>
    </location>
</feature>
<proteinExistence type="predicted"/>
<name>A0AAP0EBJ7_9MAGN</name>
<organism evidence="2 3">
    <name type="scientific">Stephania cephalantha</name>
    <dbReference type="NCBI Taxonomy" id="152367"/>
    <lineage>
        <taxon>Eukaryota</taxon>
        <taxon>Viridiplantae</taxon>
        <taxon>Streptophyta</taxon>
        <taxon>Embryophyta</taxon>
        <taxon>Tracheophyta</taxon>
        <taxon>Spermatophyta</taxon>
        <taxon>Magnoliopsida</taxon>
        <taxon>Ranunculales</taxon>
        <taxon>Menispermaceae</taxon>
        <taxon>Menispermoideae</taxon>
        <taxon>Cissampelideae</taxon>
        <taxon>Stephania</taxon>
    </lineage>
</organism>